<evidence type="ECO:0000259" key="1">
    <source>
        <dbReference type="PROSITE" id="PS50835"/>
    </source>
</evidence>
<dbReference type="Gene3D" id="2.60.40.10">
    <property type="entry name" value="Immunoglobulins"/>
    <property type="match status" value="1"/>
</dbReference>
<proteinExistence type="predicted"/>
<dbReference type="Proteomes" id="UP000267029">
    <property type="component" value="Unassembled WGS sequence"/>
</dbReference>
<sequence>MITDLEHGPCFLNTYSEAELTETRAWGDDVSLDCESVAVGGLAERIAYTWIFHPHSSADSSPPAPPTPPPDAPEGYAVYFNPDARKRASSALKEVGETPADVVARFTGSTLRIRRITLAHAGEYLCSVSVEAKIGEVPGALTIGKLSRAFRLRVQRKFEWEVFKNPCVVRHTPRTILVNPIYRSFLL</sequence>
<reference evidence="4" key="1">
    <citation type="submission" date="2017-02" db="UniProtKB">
        <authorList>
            <consortium name="WormBaseParasite"/>
        </authorList>
    </citation>
    <scope>IDENTIFICATION</scope>
</reference>
<dbReference type="InterPro" id="IPR036179">
    <property type="entry name" value="Ig-like_dom_sf"/>
</dbReference>
<keyword evidence="3" id="KW-1185">Reference proteome</keyword>
<feature type="domain" description="Ig-like" evidence="1">
    <location>
        <begin position="9"/>
        <end position="142"/>
    </location>
</feature>
<evidence type="ECO:0000313" key="2">
    <source>
        <dbReference type="EMBL" id="VDD78971.1"/>
    </source>
</evidence>
<reference evidence="2 3" key="2">
    <citation type="submission" date="2018-10" db="EMBL/GenBank/DDBJ databases">
        <authorList>
            <consortium name="Pathogen Informatics"/>
        </authorList>
    </citation>
    <scope>NUCLEOTIDE SEQUENCE [LARGE SCALE GENOMIC DNA]</scope>
</reference>
<evidence type="ECO:0000313" key="4">
    <source>
        <dbReference type="WBParaSite" id="MCOS_0000497301-mRNA-1"/>
    </source>
</evidence>
<dbReference type="PROSITE" id="PS50835">
    <property type="entry name" value="IG_LIKE"/>
    <property type="match status" value="1"/>
</dbReference>
<dbReference type="WBParaSite" id="MCOS_0000497301-mRNA-1">
    <property type="protein sequence ID" value="MCOS_0000497301-mRNA-1"/>
    <property type="gene ID" value="MCOS_0000497301"/>
</dbReference>
<dbReference type="AlphaFoldDB" id="A0A0R3UDH5"/>
<gene>
    <name evidence="2" type="ORF">MCOS_LOCUS4974</name>
</gene>
<dbReference type="InterPro" id="IPR007110">
    <property type="entry name" value="Ig-like_dom"/>
</dbReference>
<accession>A0A0R3UDH5</accession>
<dbReference type="InterPro" id="IPR013783">
    <property type="entry name" value="Ig-like_fold"/>
</dbReference>
<organism evidence="4">
    <name type="scientific">Mesocestoides corti</name>
    <name type="common">Flatworm</name>
    <dbReference type="NCBI Taxonomy" id="53468"/>
    <lineage>
        <taxon>Eukaryota</taxon>
        <taxon>Metazoa</taxon>
        <taxon>Spiralia</taxon>
        <taxon>Lophotrochozoa</taxon>
        <taxon>Platyhelminthes</taxon>
        <taxon>Cestoda</taxon>
        <taxon>Eucestoda</taxon>
        <taxon>Cyclophyllidea</taxon>
        <taxon>Mesocestoididae</taxon>
        <taxon>Mesocestoides</taxon>
    </lineage>
</organism>
<protein>
    <submittedName>
        <fullName evidence="4">Ig-like domain-containing protein</fullName>
    </submittedName>
</protein>
<dbReference type="EMBL" id="UXSR01002924">
    <property type="protein sequence ID" value="VDD78971.1"/>
    <property type="molecule type" value="Genomic_DNA"/>
</dbReference>
<name>A0A0R3UDH5_MESCO</name>
<dbReference type="STRING" id="53468.A0A0R3UDH5"/>
<evidence type="ECO:0000313" key="3">
    <source>
        <dbReference type="Proteomes" id="UP000267029"/>
    </source>
</evidence>
<dbReference type="SUPFAM" id="SSF48726">
    <property type="entry name" value="Immunoglobulin"/>
    <property type="match status" value="1"/>
</dbReference>